<dbReference type="InterPro" id="IPR050113">
    <property type="entry name" value="Ub_conjugating_enzyme"/>
</dbReference>
<feature type="active site" description="Glycyl thioester intermediate" evidence="3">
    <location>
        <position position="88"/>
    </location>
</feature>
<dbReference type="PANTHER" id="PTHR24067">
    <property type="entry name" value="UBIQUITIN-CONJUGATING ENZYME E2"/>
    <property type="match status" value="1"/>
</dbReference>
<dbReference type="InterPro" id="IPR023313">
    <property type="entry name" value="UBQ-conjugating_AS"/>
</dbReference>
<keyword evidence="2 4" id="KW-0833">Ubl conjugation pathway</keyword>
<evidence type="ECO:0000256" key="4">
    <source>
        <dbReference type="RuleBase" id="RU362109"/>
    </source>
</evidence>
<dbReference type="InterPro" id="IPR016135">
    <property type="entry name" value="UBQ-conjugating_enzyme/RWD"/>
</dbReference>
<dbReference type="FunFam" id="3.10.110.10:FF:000090">
    <property type="entry name" value="Ubiquitin-conjugating enzyme E2-17 kDa"/>
    <property type="match status" value="1"/>
</dbReference>
<dbReference type="CDD" id="cd23790">
    <property type="entry name" value="UBCc_UBE2A_2B"/>
    <property type="match status" value="1"/>
</dbReference>
<proteinExistence type="inferred from homology"/>
<gene>
    <name evidence="6" type="ORF">GOBAR_AA19824</name>
</gene>
<evidence type="ECO:0000256" key="1">
    <source>
        <dbReference type="ARBA" id="ARBA00022679"/>
    </source>
</evidence>
<name>A0A2P5XBV7_GOSBA</name>
<evidence type="ECO:0000313" key="7">
    <source>
        <dbReference type="Proteomes" id="UP000239757"/>
    </source>
</evidence>
<keyword evidence="4" id="KW-0067">ATP-binding</keyword>
<protein>
    <recommendedName>
        <fullName evidence="5">UBC core domain-containing protein</fullName>
    </recommendedName>
</protein>
<evidence type="ECO:0000313" key="6">
    <source>
        <dbReference type="EMBL" id="PPS00821.1"/>
    </source>
</evidence>
<dbReference type="EMBL" id="KZ665222">
    <property type="protein sequence ID" value="PPS00821.1"/>
    <property type="molecule type" value="Genomic_DNA"/>
</dbReference>
<keyword evidence="1" id="KW-0808">Transferase</keyword>
<dbReference type="SMART" id="SM00212">
    <property type="entry name" value="UBCc"/>
    <property type="match status" value="1"/>
</dbReference>
<dbReference type="SUPFAM" id="SSF54495">
    <property type="entry name" value="UBC-like"/>
    <property type="match status" value="1"/>
</dbReference>
<dbReference type="AlphaFoldDB" id="A0A2P5XBV7"/>
<comment type="similarity">
    <text evidence="4">Belongs to the ubiquitin-conjugating enzyme family.</text>
</comment>
<evidence type="ECO:0000259" key="5">
    <source>
        <dbReference type="PROSITE" id="PS50127"/>
    </source>
</evidence>
<sequence>MSTPARKRLMRDFKRLQQDPPAGISGAPQDNNIMFWNAVIFGPDDTPWDGGTFKLTLQFMEDYPNKPPTVRFVSRMFHPNIYADGSICLDILQNQWSPIYDVAAILTSIQSLLCDPNPNSPANSEAALLAMVTCHHSLKNKKCHTGSAAAVTATAASAGGGELENHFSNLLDDDANATFGLPISAHNRQETINGVYTVRIGYKLLGRMQGIGRMEQNHSDKEGWKLIWLSKLPPRIKMLLWRAGNNILLISSGVNRFGQFKIGGNFEGGAMMLAKGGAIIRDSDGALARKVPQLQSCSAGDDTSIAVFVWS</sequence>
<organism evidence="6 7">
    <name type="scientific">Gossypium barbadense</name>
    <name type="common">Sea Island cotton</name>
    <name type="synonym">Hibiscus barbadensis</name>
    <dbReference type="NCBI Taxonomy" id="3634"/>
    <lineage>
        <taxon>Eukaryota</taxon>
        <taxon>Viridiplantae</taxon>
        <taxon>Streptophyta</taxon>
        <taxon>Embryophyta</taxon>
        <taxon>Tracheophyta</taxon>
        <taxon>Spermatophyta</taxon>
        <taxon>Magnoliopsida</taxon>
        <taxon>eudicotyledons</taxon>
        <taxon>Gunneridae</taxon>
        <taxon>Pentapetalae</taxon>
        <taxon>rosids</taxon>
        <taxon>malvids</taxon>
        <taxon>Malvales</taxon>
        <taxon>Malvaceae</taxon>
        <taxon>Malvoideae</taxon>
        <taxon>Gossypium</taxon>
    </lineage>
</organism>
<keyword evidence="4" id="KW-0547">Nucleotide-binding</keyword>
<dbReference type="PROSITE" id="PS00183">
    <property type="entry name" value="UBC_1"/>
    <property type="match status" value="1"/>
</dbReference>
<dbReference type="GO" id="GO:0005524">
    <property type="term" value="F:ATP binding"/>
    <property type="evidence" value="ECO:0007669"/>
    <property type="project" value="UniProtKB-UniRule"/>
</dbReference>
<accession>A0A2P5XBV7</accession>
<evidence type="ECO:0000256" key="3">
    <source>
        <dbReference type="PROSITE-ProRule" id="PRU10133"/>
    </source>
</evidence>
<dbReference type="PROSITE" id="PS50127">
    <property type="entry name" value="UBC_2"/>
    <property type="match status" value="1"/>
</dbReference>
<dbReference type="InterPro" id="IPR000608">
    <property type="entry name" value="UBC"/>
</dbReference>
<dbReference type="GO" id="GO:0016740">
    <property type="term" value="F:transferase activity"/>
    <property type="evidence" value="ECO:0007669"/>
    <property type="project" value="UniProtKB-KW"/>
</dbReference>
<reference evidence="6 7" key="1">
    <citation type="submission" date="2015-01" db="EMBL/GenBank/DDBJ databases">
        <title>Genome of allotetraploid Gossypium barbadense reveals genomic plasticity and fiber elongation in cotton evolution.</title>
        <authorList>
            <person name="Chen X."/>
            <person name="Liu X."/>
            <person name="Zhao B."/>
            <person name="Zheng H."/>
            <person name="Hu Y."/>
            <person name="Lu G."/>
            <person name="Yang C."/>
            <person name="Chen J."/>
            <person name="Shan C."/>
            <person name="Zhang L."/>
            <person name="Zhou Y."/>
            <person name="Wang L."/>
            <person name="Guo W."/>
            <person name="Bai Y."/>
            <person name="Ruan J."/>
            <person name="Shangguan X."/>
            <person name="Mao Y."/>
            <person name="Jiang J."/>
            <person name="Zhu Y."/>
            <person name="Lei J."/>
            <person name="Kang H."/>
            <person name="Chen S."/>
            <person name="He X."/>
            <person name="Wang R."/>
            <person name="Wang Y."/>
            <person name="Chen J."/>
            <person name="Wang L."/>
            <person name="Yu S."/>
            <person name="Wang B."/>
            <person name="Wei J."/>
            <person name="Song S."/>
            <person name="Lu X."/>
            <person name="Gao Z."/>
            <person name="Gu W."/>
            <person name="Deng X."/>
            <person name="Ma D."/>
            <person name="Wang S."/>
            <person name="Liang W."/>
            <person name="Fang L."/>
            <person name="Cai C."/>
            <person name="Zhu X."/>
            <person name="Zhou B."/>
            <person name="Zhang Y."/>
            <person name="Chen Z."/>
            <person name="Xu S."/>
            <person name="Zhu R."/>
            <person name="Wang S."/>
            <person name="Zhang T."/>
            <person name="Zhao G."/>
        </authorList>
    </citation>
    <scope>NUCLEOTIDE SEQUENCE [LARGE SCALE GENOMIC DNA]</scope>
    <source>
        <strain evidence="7">cv. Xinhai21</strain>
        <tissue evidence="6">Leaf</tissue>
    </source>
</reference>
<evidence type="ECO:0000256" key="2">
    <source>
        <dbReference type="ARBA" id="ARBA00022786"/>
    </source>
</evidence>
<dbReference type="Pfam" id="PF00179">
    <property type="entry name" value="UQ_con"/>
    <property type="match status" value="1"/>
</dbReference>
<dbReference type="Gene3D" id="3.10.110.10">
    <property type="entry name" value="Ubiquitin Conjugating Enzyme"/>
    <property type="match status" value="1"/>
</dbReference>
<dbReference type="Proteomes" id="UP000239757">
    <property type="component" value="Unassembled WGS sequence"/>
</dbReference>
<feature type="domain" description="UBC core" evidence="5">
    <location>
        <begin position="4"/>
        <end position="151"/>
    </location>
</feature>